<evidence type="ECO:0000256" key="2">
    <source>
        <dbReference type="ARBA" id="ARBA00004834"/>
    </source>
</evidence>
<name>A0A5K1JV14_9APHY</name>
<dbReference type="SUPFAM" id="SSF51445">
    <property type="entry name" value="(Trans)glycosidases"/>
    <property type="match status" value="1"/>
</dbReference>
<organism evidence="9">
    <name type="scientific">Ganoderma boninense</name>
    <dbReference type="NCBI Taxonomy" id="34458"/>
    <lineage>
        <taxon>Eukaryota</taxon>
        <taxon>Fungi</taxon>
        <taxon>Dikarya</taxon>
        <taxon>Basidiomycota</taxon>
        <taxon>Agaricomycotina</taxon>
        <taxon>Agaricomycetes</taxon>
        <taxon>Polyporales</taxon>
        <taxon>Polyporaceae</taxon>
        <taxon>Ganoderma</taxon>
    </lineage>
</organism>
<dbReference type="InterPro" id="IPR013780">
    <property type="entry name" value="Glyco_hydro_b"/>
</dbReference>
<dbReference type="InterPro" id="IPR055235">
    <property type="entry name" value="ASD1_cat"/>
</dbReference>
<protein>
    <recommendedName>
        <fullName evidence="4">non-reducing end alpha-L-arabinofuranosidase</fullName>
        <ecNumber evidence="4">3.2.1.55</ecNumber>
    </recommendedName>
</protein>
<dbReference type="Gene3D" id="2.60.40.1180">
    <property type="entry name" value="Golgi alpha-mannosidase II"/>
    <property type="match status" value="1"/>
</dbReference>
<dbReference type="PANTHER" id="PTHR31776:SF0">
    <property type="entry name" value="ALPHA-L-ARABINOFURANOSIDASE 1"/>
    <property type="match status" value="1"/>
</dbReference>
<gene>
    <name evidence="9" type="primary">Q12634</name>
</gene>
<dbReference type="EMBL" id="LR725279">
    <property type="protein sequence ID" value="VWO95994.1"/>
    <property type="molecule type" value="Genomic_DNA"/>
</dbReference>
<dbReference type="GO" id="GO:0031222">
    <property type="term" value="P:arabinan catabolic process"/>
    <property type="evidence" value="ECO:0007669"/>
    <property type="project" value="UniProtKB-UniPathway"/>
</dbReference>
<keyword evidence="5" id="KW-0732">Signal</keyword>
<reference evidence="9" key="1">
    <citation type="submission" date="2019-10" db="EMBL/GenBank/DDBJ databases">
        <authorList>
            <person name="Nor Muhammad N."/>
        </authorList>
    </citation>
    <scope>NUCLEOTIDE SEQUENCE</scope>
</reference>
<comment type="similarity">
    <text evidence="3">Belongs to the glycosyl hydrolase 51 family.</text>
</comment>
<dbReference type="SMART" id="SM00813">
    <property type="entry name" value="Alpha-L-AF_C"/>
    <property type="match status" value="1"/>
</dbReference>
<comment type="pathway">
    <text evidence="2">Glycan metabolism; L-arabinan degradation.</text>
</comment>
<dbReference type="InterPro" id="IPR010720">
    <property type="entry name" value="Alpha-L-AF_C"/>
</dbReference>
<dbReference type="UniPathway" id="UPA00667"/>
<accession>A0A5K1JV14</accession>
<evidence type="ECO:0000256" key="1">
    <source>
        <dbReference type="ARBA" id="ARBA00001462"/>
    </source>
</evidence>
<dbReference type="InterPro" id="IPR051563">
    <property type="entry name" value="Glycosyl_Hydrolase_51"/>
</dbReference>
<evidence type="ECO:0000256" key="5">
    <source>
        <dbReference type="ARBA" id="ARBA00022729"/>
    </source>
</evidence>
<dbReference type="Pfam" id="PF22848">
    <property type="entry name" value="ASD1_dom"/>
    <property type="match status" value="1"/>
</dbReference>
<dbReference type="Pfam" id="PF06964">
    <property type="entry name" value="Alpha-L-AF_C"/>
    <property type="match status" value="1"/>
</dbReference>
<dbReference type="InterPro" id="IPR017853">
    <property type="entry name" value="GH"/>
</dbReference>
<evidence type="ECO:0000256" key="4">
    <source>
        <dbReference type="ARBA" id="ARBA00012670"/>
    </source>
</evidence>
<evidence type="ECO:0000259" key="8">
    <source>
        <dbReference type="SMART" id="SM00813"/>
    </source>
</evidence>
<keyword evidence="7" id="KW-0325">Glycoprotein</keyword>
<evidence type="ECO:0000256" key="3">
    <source>
        <dbReference type="ARBA" id="ARBA00007186"/>
    </source>
</evidence>
<comment type="catalytic activity">
    <reaction evidence="1">
        <text>Hydrolysis of terminal non-reducing alpha-L-arabinofuranoside residues in alpha-L-arabinosides.</text>
        <dbReference type="EC" id="3.2.1.55"/>
    </reaction>
</comment>
<evidence type="ECO:0000256" key="7">
    <source>
        <dbReference type="ARBA" id="ARBA00023180"/>
    </source>
</evidence>
<dbReference type="GO" id="GO:0046556">
    <property type="term" value="F:alpha-L-arabinofuranosidase activity"/>
    <property type="evidence" value="ECO:0007669"/>
    <property type="project" value="UniProtKB-EC"/>
</dbReference>
<evidence type="ECO:0000313" key="9">
    <source>
        <dbReference type="EMBL" id="VWO95994.1"/>
    </source>
</evidence>
<dbReference type="Gene3D" id="3.20.20.80">
    <property type="entry name" value="Glycosidases"/>
    <property type="match status" value="1"/>
</dbReference>
<keyword evidence="6" id="KW-0378">Hydrolase</keyword>
<sequence>MQIIITAPSGHAEVCFSVQDFAASSTYGYRWRDFFGNLSAEYPQIRFLATTDVGNPVLSPAPPAYDVHVYQTPSWFYQNAFYYDSFARDGTTYFEGEYAAISTNPSDIFGSPSDGRLLWPTVASSAGEAAFMTGLERNSDIVFAASYAPLLQHVNSTQWTPDLISFDAGSVIKSTSFYAQKLFATNLGDQYLPSTLPTKGGTLHWSVTRSSSSGQTFIKVANAASAAASVTFDLSQFSTVSGSGTLQVLTGAETASNTPGAPQAILPQSSSINTGKNFTYNAPAFSVSVITTTTN</sequence>
<feature type="domain" description="Alpha-L-arabinofuranosidase C-terminal" evidence="8">
    <location>
        <begin position="119"/>
        <end position="286"/>
    </location>
</feature>
<proteinExistence type="inferred from homology"/>
<dbReference type="GO" id="GO:0016491">
    <property type="term" value="F:oxidoreductase activity"/>
    <property type="evidence" value="ECO:0007669"/>
    <property type="project" value="UniProtKB-KW"/>
</dbReference>
<keyword evidence="9" id="KW-0560">Oxidoreductase</keyword>
<dbReference type="PANTHER" id="PTHR31776">
    <property type="entry name" value="ALPHA-L-ARABINOFURANOSIDASE 1"/>
    <property type="match status" value="1"/>
</dbReference>
<dbReference type="EC" id="3.2.1.55" evidence="4"/>
<dbReference type="GO" id="GO:0046373">
    <property type="term" value="P:L-arabinose metabolic process"/>
    <property type="evidence" value="ECO:0007669"/>
    <property type="project" value="InterPro"/>
</dbReference>
<dbReference type="AlphaFoldDB" id="A0A5K1JV14"/>
<evidence type="ECO:0000256" key="6">
    <source>
        <dbReference type="ARBA" id="ARBA00022801"/>
    </source>
</evidence>